<reference evidence="3" key="1">
    <citation type="journal article" date="2012" name="Appl. Environ. Microbiol.">
        <title>Identification of the haloarchaeal phasin (PhaP) that functions in polyhydroxyalkanoate accumulation and granule formation in Haloferax mediterranei.</title>
        <authorList>
            <person name="Cai S."/>
            <person name="Cai L."/>
            <person name="Liu H."/>
            <person name="Liu X."/>
            <person name="Han J."/>
            <person name="Zhou J."/>
            <person name="Xiang H."/>
        </authorList>
    </citation>
    <scope>NUCLEOTIDE SEQUENCE</scope>
    <source>
        <strain>CGMCC 1.2087</strain>
    </source>
</reference>
<keyword evidence="2" id="KW-1133">Transmembrane helix</keyword>
<dbReference type="HOGENOM" id="CLU_044555_0_0_2"/>
<evidence type="ECO:0000256" key="1">
    <source>
        <dbReference type="SAM" id="MobiDB-lite"/>
    </source>
</evidence>
<evidence type="ECO:0000313" key="4">
    <source>
        <dbReference type="EMBL" id="AHZ23677.1"/>
    </source>
</evidence>
<evidence type="ECO:0000313" key="3">
    <source>
        <dbReference type="EMBL" id="AFK20308.2"/>
    </source>
</evidence>
<dbReference type="RefSeq" id="WP_049917502.1">
    <property type="nucleotide sequence ID" value="NC_017941.2"/>
</dbReference>
<dbReference type="SUPFAM" id="SSF52402">
    <property type="entry name" value="Adenine nucleotide alpha hydrolases-like"/>
    <property type="match status" value="2"/>
</dbReference>
<organism evidence="3 5">
    <name type="scientific">Haloferax mediterranei (strain ATCC 33500 / DSM 1411 / JCM 8866 / NBRC 14739 / NCIMB 2177 / R-4)</name>
    <name type="common">Halobacterium mediterranei</name>
    <dbReference type="NCBI Taxonomy" id="523841"/>
    <lineage>
        <taxon>Archaea</taxon>
        <taxon>Methanobacteriati</taxon>
        <taxon>Methanobacteriota</taxon>
        <taxon>Stenosarchaea group</taxon>
        <taxon>Halobacteria</taxon>
        <taxon>Halobacteriales</taxon>
        <taxon>Haloferacaceae</taxon>
        <taxon>Haloferax</taxon>
    </lineage>
</organism>
<evidence type="ECO:0000313" key="6">
    <source>
        <dbReference type="Proteomes" id="UP000027075"/>
    </source>
</evidence>
<name>I3R7U8_HALMT</name>
<keyword evidence="2" id="KW-0812">Transmembrane</keyword>
<dbReference type="AlphaFoldDB" id="I3R7U8"/>
<feature type="transmembrane region" description="Helical" evidence="2">
    <location>
        <begin position="97"/>
        <end position="119"/>
    </location>
</feature>
<feature type="transmembrane region" description="Helical" evidence="2">
    <location>
        <begin position="42"/>
        <end position="61"/>
    </location>
</feature>
<dbReference type="EMBL" id="CP007551">
    <property type="protein sequence ID" value="AHZ23677.1"/>
    <property type="molecule type" value="Genomic_DNA"/>
</dbReference>
<reference evidence="4 6" key="3">
    <citation type="submission" date="2014-04" db="EMBL/GenBank/DDBJ databases">
        <title>Transcriptional profiles of Haloferax mediterranei on the basis of nitrogen availability.</title>
        <authorList>
            <person name="Bautista V."/>
        </authorList>
    </citation>
    <scope>NUCLEOTIDE SEQUENCE [LARGE SCALE GENOMIC DNA]</scope>
    <source>
        <strain evidence="4">ATCC 33500</strain>
        <strain evidence="6">ATCC 33500 / DSM 1411 / JCM 8866 / NBRC 14739 / NCIMB 2177 / R-4</strain>
    </source>
</reference>
<evidence type="ECO:0000256" key="2">
    <source>
        <dbReference type="SAM" id="Phobius"/>
    </source>
</evidence>
<dbReference type="eggNOG" id="arCOG04780">
    <property type="taxonomic scope" value="Archaea"/>
</dbReference>
<dbReference type="OrthoDB" id="213658at2157"/>
<dbReference type="GeneID" id="40157476"/>
<keyword evidence="2" id="KW-0472">Membrane</keyword>
<dbReference type="Proteomes" id="UP000027075">
    <property type="component" value="Chromosome"/>
</dbReference>
<sequence>MNLRHLAARVVARVSKLYTRIRCIERRELVAFGRWVENTNNLLHLTVLLVIPLLIASVTFVSNAVSTLSFLLFPPLASGTYTLFSDPEGRYASPSKFVVTLTVGALCGLVAVGFSDWAYGPTGTAFVHPSAAALAIFLTGSATWLLNVEAPSAFSTALLTLVTGDVNPEEYVVSIFFASLVIAAAFFIWREQFYERRAEYLYGTVRGDDHVIVPMRGESAPQTAFFAARLAAAHSAGRVVLLDVLSPDAPESTAESTAASTAESNDVTASTEDSAVSEPVTEVNSQKDEVRRIDEGEETDAAGQSCEGEKMDESSESTGSPAADAAVERLESCAHRLRTRLGVPVEVVVARGDPLSATTKAAENTNSDLVVTPYEEDRGLLSDYVRGLFGGSYDTVAFRSTEERFRWRRILVLVSRPGDTAHAMIDFATRLAGETGNVSVTTCISSEVERRPAESKLANLVETADGNIETRVARAEVTTFITSNAATYDLVVLGSSGDRSAASRFISPPTFERIKEIDSGVAVFDRGH</sequence>
<dbReference type="Gene3D" id="3.40.50.12370">
    <property type="match status" value="1"/>
</dbReference>
<dbReference type="STRING" id="523841.HFX_2630"/>
<feature type="compositionally biased region" description="Low complexity" evidence="1">
    <location>
        <begin position="251"/>
        <end position="264"/>
    </location>
</feature>
<proteinExistence type="predicted"/>
<reference evidence="3" key="4">
    <citation type="submission" date="2014-05" db="EMBL/GenBank/DDBJ databases">
        <authorList>
            <person name="Wang L."/>
            <person name="Yang H."/>
            <person name="Xiang H."/>
        </authorList>
    </citation>
    <scope>NUCLEOTIDE SEQUENCE</scope>
    <source>
        <strain>CGMCC 1.2087</strain>
    </source>
</reference>
<feature type="transmembrane region" description="Helical" evidence="2">
    <location>
        <begin position="126"/>
        <end position="146"/>
    </location>
</feature>
<dbReference type="Proteomes" id="UP000006469">
    <property type="component" value="Chromosome"/>
</dbReference>
<reference evidence="3 5" key="2">
    <citation type="journal article" date="2012" name="J. Bacteriol.">
        <title>Complete genome sequence of the metabolically versatile halophilic archaeon Haloferax mediterranei, a poly(3-hydroxybutyrate-co-3-hydroxyvalerate) producer.</title>
        <authorList>
            <person name="Han J."/>
            <person name="Zhang F."/>
            <person name="Hou J."/>
            <person name="Liu X."/>
            <person name="Li M."/>
            <person name="Liu H."/>
            <person name="Cai L."/>
            <person name="Zhang B."/>
            <person name="Chen Y."/>
            <person name="Zhou J."/>
            <person name="Hu S."/>
            <person name="Xiang H."/>
        </authorList>
    </citation>
    <scope>NUCLEOTIDE SEQUENCE [LARGE SCALE GENOMIC DNA]</scope>
    <source>
        <strain evidence="5">ATCC 33500 / DSM 1411 / JCM 8866 / NBRC 14739 / NCIMB 2177 / R-4</strain>
        <strain evidence="3">CGMCC 1.2087</strain>
    </source>
</reference>
<feature type="compositionally biased region" description="Basic and acidic residues" evidence="1">
    <location>
        <begin position="285"/>
        <end position="294"/>
    </location>
</feature>
<feature type="compositionally biased region" description="Polar residues" evidence="1">
    <location>
        <begin position="265"/>
        <end position="274"/>
    </location>
</feature>
<gene>
    <name evidence="3" type="ordered locus">HFX_2630</name>
    <name evidence="4" type="ORF">BM92_13960</name>
</gene>
<evidence type="ECO:0000313" key="5">
    <source>
        <dbReference type="Proteomes" id="UP000006469"/>
    </source>
</evidence>
<dbReference type="EMBL" id="CP001868">
    <property type="protein sequence ID" value="AFK20308.2"/>
    <property type="molecule type" value="Genomic_DNA"/>
</dbReference>
<protein>
    <submittedName>
        <fullName evidence="4">Universal stress protein UspA</fullName>
    </submittedName>
</protein>
<accession>I3R7U8</accession>
<feature type="region of interest" description="Disordered" evidence="1">
    <location>
        <begin position="250"/>
        <end position="327"/>
    </location>
</feature>
<feature type="transmembrane region" description="Helical" evidence="2">
    <location>
        <begin position="171"/>
        <end position="189"/>
    </location>
</feature>
<dbReference type="KEGG" id="hme:HFX_2630"/>